<dbReference type="GO" id="GO:0004523">
    <property type="term" value="F:RNA-DNA hybrid ribonuclease activity"/>
    <property type="evidence" value="ECO:0007669"/>
    <property type="project" value="InterPro"/>
</dbReference>
<evidence type="ECO:0000313" key="3">
    <source>
        <dbReference type="Proteomes" id="UP001419268"/>
    </source>
</evidence>
<dbReference type="PANTHER" id="PTHR47723">
    <property type="entry name" value="OS05G0353850 PROTEIN"/>
    <property type="match status" value="1"/>
</dbReference>
<evidence type="ECO:0000259" key="1">
    <source>
        <dbReference type="Pfam" id="PF13456"/>
    </source>
</evidence>
<comment type="caution">
    <text evidence="2">The sequence shown here is derived from an EMBL/GenBank/DDBJ whole genome shotgun (WGS) entry which is preliminary data.</text>
</comment>
<proteinExistence type="predicted"/>
<dbReference type="PANTHER" id="PTHR47723:SF19">
    <property type="entry name" value="POLYNUCLEOTIDYL TRANSFERASE, RIBONUCLEASE H-LIKE SUPERFAMILY PROTEIN"/>
    <property type="match status" value="1"/>
</dbReference>
<dbReference type="CDD" id="cd06222">
    <property type="entry name" value="RNase_H_like"/>
    <property type="match status" value="1"/>
</dbReference>
<reference evidence="2 3" key="1">
    <citation type="submission" date="2024-01" db="EMBL/GenBank/DDBJ databases">
        <title>Genome assemblies of Stephania.</title>
        <authorList>
            <person name="Yang L."/>
        </authorList>
    </citation>
    <scope>NUCLEOTIDE SEQUENCE [LARGE SCALE GENOMIC DNA]</scope>
    <source>
        <strain evidence="2">JXDWG</strain>
        <tissue evidence="2">Leaf</tissue>
    </source>
</reference>
<dbReference type="InterPro" id="IPR036397">
    <property type="entry name" value="RNaseH_sf"/>
</dbReference>
<dbReference type="Pfam" id="PF13456">
    <property type="entry name" value="RVT_3"/>
    <property type="match status" value="1"/>
</dbReference>
<dbReference type="SUPFAM" id="SSF53098">
    <property type="entry name" value="Ribonuclease H-like"/>
    <property type="match status" value="1"/>
</dbReference>
<protein>
    <recommendedName>
        <fullName evidence="1">RNase H type-1 domain-containing protein</fullName>
    </recommendedName>
</protein>
<dbReference type="InterPro" id="IPR002156">
    <property type="entry name" value="RNaseH_domain"/>
</dbReference>
<name>A0AAP0NMN3_9MAGN</name>
<evidence type="ECO:0000313" key="2">
    <source>
        <dbReference type="EMBL" id="KAK9112418.1"/>
    </source>
</evidence>
<dbReference type="InterPro" id="IPR053151">
    <property type="entry name" value="RNase_H-like"/>
</dbReference>
<dbReference type="InterPro" id="IPR044730">
    <property type="entry name" value="RNase_H-like_dom_plant"/>
</dbReference>
<accession>A0AAP0NMN3</accession>
<dbReference type="GO" id="GO:0003676">
    <property type="term" value="F:nucleic acid binding"/>
    <property type="evidence" value="ECO:0007669"/>
    <property type="project" value="InterPro"/>
</dbReference>
<sequence>MAKSLVVSCWLVTNLQQGDRYRKTLFGVTCWSLWFWRNNCMFGDTSASWHETIRSIYYKVDEILRSYGLLKQSASRDQCKWEPLDDGWMKLNCDGAVRPEEGKATAAGVCPDTKGDFHWDFQSKLGCCTPITAELWGVKHGLHQA</sequence>
<dbReference type="Gene3D" id="3.30.420.10">
    <property type="entry name" value="Ribonuclease H-like superfamily/Ribonuclease H"/>
    <property type="match status" value="1"/>
</dbReference>
<dbReference type="InterPro" id="IPR012337">
    <property type="entry name" value="RNaseH-like_sf"/>
</dbReference>
<feature type="domain" description="RNase H type-1" evidence="1">
    <location>
        <begin position="92"/>
        <end position="145"/>
    </location>
</feature>
<gene>
    <name evidence="2" type="ORF">Scep_019937</name>
</gene>
<dbReference type="Proteomes" id="UP001419268">
    <property type="component" value="Unassembled WGS sequence"/>
</dbReference>
<dbReference type="EMBL" id="JBBNAG010000008">
    <property type="protein sequence ID" value="KAK9112418.1"/>
    <property type="molecule type" value="Genomic_DNA"/>
</dbReference>
<organism evidence="2 3">
    <name type="scientific">Stephania cephalantha</name>
    <dbReference type="NCBI Taxonomy" id="152367"/>
    <lineage>
        <taxon>Eukaryota</taxon>
        <taxon>Viridiplantae</taxon>
        <taxon>Streptophyta</taxon>
        <taxon>Embryophyta</taxon>
        <taxon>Tracheophyta</taxon>
        <taxon>Spermatophyta</taxon>
        <taxon>Magnoliopsida</taxon>
        <taxon>Ranunculales</taxon>
        <taxon>Menispermaceae</taxon>
        <taxon>Menispermoideae</taxon>
        <taxon>Cissampelideae</taxon>
        <taxon>Stephania</taxon>
    </lineage>
</organism>
<dbReference type="AlphaFoldDB" id="A0AAP0NMN3"/>
<keyword evidence="3" id="KW-1185">Reference proteome</keyword>